<organism evidence="1 2">
    <name type="scientific">Lactuca sativa</name>
    <name type="common">Garden lettuce</name>
    <dbReference type="NCBI Taxonomy" id="4236"/>
    <lineage>
        <taxon>Eukaryota</taxon>
        <taxon>Viridiplantae</taxon>
        <taxon>Streptophyta</taxon>
        <taxon>Embryophyta</taxon>
        <taxon>Tracheophyta</taxon>
        <taxon>Spermatophyta</taxon>
        <taxon>Magnoliopsida</taxon>
        <taxon>eudicotyledons</taxon>
        <taxon>Gunneridae</taxon>
        <taxon>Pentapetalae</taxon>
        <taxon>asterids</taxon>
        <taxon>campanulids</taxon>
        <taxon>Asterales</taxon>
        <taxon>Asteraceae</taxon>
        <taxon>Cichorioideae</taxon>
        <taxon>Cichorieae</taxon>
        <taxon>Lactucinae</taxon>
        <taxon>Lactuca</taxon>
    </lineage>
</organism>
<gene>
    <name evidence="1" type="ORF">LSAT_V11C100009920</name>
</gene>
<dbReference type="PANTHER" id="PTHR24559:SF444">
    <property type="entry name" value="REVERSE TRANSCRIPTASE DOMAIN-CONTAINING PROTEIN"/>
    <property type="match status" value="1"/>
</dbReference>
<proteinExistence type="predicted"/>
<dbReference type="AlphaFoldDB" id="A0A9R1WK93"/>
<protein>
    <recommendedName>
        <fullName evidence="3">Reverse transcriptase domain-containing protein</fullName>
    </recommendedName>
</protein>
<evidence type="ECO:0000313" key="1">
    <source>
        <dbReference type="EMBL" id="KAJ0228322.1"/>
    </source>
</evidence>
<accession>A0A9R1WK93</accession>
<evidence type="ECO:0000313" key="2">
    <source>
        <dbReference type="Proteomes" id="UP000235145"/>
    </source>
</evidence>
<dbReference type="InterPro" id="IPR043502">
    <property type="entry name" value="DNA/RNA_pol_sf"/>
</dbReference>
<dbReference type="PANTHER" id="PTHR24559">
    <property type="entry name" value="TRANSPOSON TY3-I GAG-POL POLYPROTEIN"/>
    <property type="match status" value="1"/>
</dbReference>
<name>A0A9R1WK93_LACSA</name>
<comment type="caution">
    <text evidence="1">The sequence shown here is derived from an EMBL/GenBank/DDBJ whole genome shotgun (WGS) entry which is preliminary data.</text>
</comment>
<dbReference type="Gene3D" id="3.10.10.10">
    <property type="entry name" value="HIV Type 1 Reverse Transcriptase, subunit A, domain 1"/>
    <property type="match status" value="1"/>
</dbReference>
<dbReference type="SUPFAM" id="SSF56672">
    <property type="entry name" value="DNA/RNA polymerases"/>
    <property type="match status" value="1"/>
</dbReference>
<reference evidence="1 2" key="1">
    <citation type="journal article" date="2017" name="Nat. Commun.">
        <title>Genome assembly with in vitro proximity ligation data and whole-genome triplication in lettuce.</title>
        <authorList>
            <person name="Reyes-Chin-Wo S."/>
            <person name="Wang Z."/>
            <person name="Yang X."/>
            <person name="Kozik A."/>
            <person name="Arikit S."/>
            <person name="Song C."/>
            <person name="Xia L."/>
            <person name="Froenicke L."/>
            <person name="Lavelle D.O."/>
            <person name="Truco M.J."/>
            <person name="Xia R."/>
            <person name="Zhu S."/>
            <person name="Xu C."/>
            <person name="Xu H."/>
            <person name="Xu X."/>
            <person name="Cox K."/>
            <person name="Korf I."/>
            <person name="Meyers B.C."/>
            <person name="Michelmore R.W."/>
        </authorList>
    </citation>
    <scope>NUCLEOTIDE SEQUENCE [LARGE SCALE GENOMIC DNA]</scope>
    <source>
        <strain evidence="2">cv. Salinas</strain>
        <tissue evidence="1">Seedlings</tissue>
    </source>
</reference>
<dbReference type="Proteomes" id="UP000235145">
    <property type="component" value="Unassembled WGS sequence"/>
</dbReference>
<sequence>MVLTTRNRAHHCHQIISAPQLVHALKKSKERYSTEQHQINMEYPEQLVRIGAHLIEETKAQLVALLSNPVKQKKRGQAVDRNKAINTKVVGLVSAGILREVIFPTWIANLVMVRKANGAWRMCIDYSDLNNACPKDCYPLTEIDQKVQLHKGFRFKCFLDAYKGYHQVQM</sequence>
<evidence type="ECO:0008006" key="3">
    <source>
        <dbReference type="Google" id="ProtNLM"/>
    </source>
</evidence>
<dbReference type="InterPro" id="IPR053134">
    <property type="entry name" value="RNA-dir_DNA_polymerase"/>
</dbReference>
<keyword evidence="2" id="KW-1185">Reference proteome</keyword>
<dbReference type="EMBL" id="NBSK02000001">
    <property type="protein sequence ID" value="KAJ0228322.1"/>
    <property type="molecule type" value="Genomic_DNA"/>
</dbReference>